<accession>A0A2A6FTC5</accession>
<dbReference type="Gene3D" id="3.40.50.1000">
    <property type="entry name" value="HAD superfamily/HAD-like"/>
    <property type="match status" value="2"/>
</dbReference>
<dbReference type="InterPro" id="IPR006357">
    <property type="entry name" value="HAD-SF_hydro_IIA"/>
</dbReference>
<reference evidence="2" key="1">
    <citation type="submission" date="2017-03" db="EMBL/GenBank/DDBJ databases">
        <authorList>
            <person name="Lund M.B."/>
        </authorList>
    </citation>
    <scope>NUCLEOTIDE SEQUENCE [LARGE SCALE GENOMIC DNA]</scope>
</reference>
<dbReference type="PANTHER" id="PTHR19288:SF95">
    <property type="entry name" value="D-GLYCEROL 3-PHOSPHATE PHOSPHATASE"/>
    <property type="match status" value="1"/>
</dbReference>
<dbReference type="Proteomes" id="UP000219994">
    <property type="component" value="Unassembled WGS sequence"/>
</dbReference>
<dbReference type="NCBIfam" id="TIGR01460">
    <property type="entry name" value="HAD-SF-IIA"/>
    <property type="match status" value="1"/>
</dbReference>
<gene>
    <name evidence="1" type="ORF">B5766_03870</name>
</gene>
<dbReference type="InterPro" id="IPR036412">
    <property type="entry name" value="HAD-like_sf"/>
</dbReference>
<evidence type="ECO:0000313" key="2">
    <source>
        <dbReference type="Proteomes" id="UP000219994"/>
    </source>
</evidence>
<name>A0A2A6FTC5_9MICO</name>
<dbReference type="AlphaFoldDB" id="A0A2A6FTC5"/>
<sequence length="339" mass="35587">MGGASVAGTPLFGVDAVFADLDGVVYAGARAIPDAVESLRKVAVRMPVGYITNNASRSDSTVAAHLRELGLDVAPEHVVTSPQAAMRLLAEHVAAPARVLVVGGEGIVTELERLGYVVVRSATEQPDAVVQGFAPEVGWRDLAEAAFALRCDEASGRPGIPWIVTNMDWTIPVAGGIAPGNGTLVSAVHTAAERMPLVAGKPETPIFVEACSRFGVRTPLMIGDRLDTDILGAHRAGLVSALVLTGIDGAKQVLSADAASRPRYILGTLAELHEAYPLTTVAADATVTVGRARVRVEGRRVVIINSGQNKLDLLRAGCRAIWNSSVGIHSMDVPEELYR</sequence>
<dbReference type="Pfam" id="PF13242">
    <property type="entry name" value="Hydrolase_like"/>
    <property type="match status" value="1"/>
</dbReference>
<evidence type="ECO:0000313" key="1">
    <source>
        <dbReference type="EMBL" id="PDQ35866.1"/>
    </source>
</evidence>
<proteinExistence type="predicted"/>
<dbReference type="InterPro" id="IPR023214">
    <property type="entry name" value="HAD_sf"/>
</dbReference>
<dbReference type="GO" id="GO:0016791">
    <property type="term" value="F:phosphatase activity"/>
    <property type="evidence" value="ECO:0007669"/>
    <property type="project" value="TreeGrafter"/>
</dbReference>
<protein>
    <submittedName>
        <fullName evidence="1">Haloacid dehalogenase</fullName>
    </submittedName>
</protein>
<dbReference type="SUPFAM" id="SSF56784">
    <property type="entry name" value="HAD-like"/>
    <property type="match status" value="1"/>
</dbReference>
<dbReference type="PANTHER" id="PTHR19288">
    <property type="entry name" value="4-NITROPHENYLPHOSPHATASE-RELATED"/>
    <property type="match status" value="1"/>
</dbReference>
<comment type="caution">
    <text evidence="1">The sequence shown here is derived from an EMBL/GenBank/DDBJ whole genome shotgun (WGS) entry which is preliminary data.</text>
</comment>
<dbReference type="Pfam" id="PF13344">
    <property type="entry name" value="Hydrolase_6"/>
    <property type="match status" value="1"/>
</dbReference>
<dbReference type="EMBL" id="NAEP01000027">
    <property type="protein sequence ID" value="PDQ35866.1"/>
    <property type="molecule type" value="Genomic_DNA"/>
</dbReference>
<organism evidence="1 2">
    <name type="scientific">Candidatus Lumbricidiphila eiseniae</name>
    <dbReference type="NCBI Taxonomy" id="1969409"/>
    <lineage>
        <taxon>Bacteria</taxon>
        <taxon>Bacillati</taxon>
        <taxon>Actinomycetota</taxon>
        <taxon>Actinomycetes</taxon>
        <taxon>Micrococcales</taxon>
        <taxon>Microbacteriaceae</taxon>
        <taxon>Candidatus Lumbricidiphila</taxon>
    </lineage>
</organism>
<dbReference type="GO" id="GO:0005737">
    <property type="term" value="C:cytoplasm"/>
    <property type="evidence" value="ECO:0007669"/>
    <property type="project" value="TreeGrafter"/>
</dbReference>